<dbReference type="EMBL" id="BIFH01000058">
    <property type="protein sequence ID" value="GCE02156.1"/>
    <property type="molecule type" value="Genomic_DNA"/>
</dbReference>
<feature type="transmembrane region" description="Helical" evidence="1">
    <location>
        <begin position="758"/>
        <end position="776"/>
    </location>
</feature>
<evidence type="ECO:0000313" key="4">
    <source>
        <dbReference type="EMBL" id="GCE02156.1"/>
    </source>
</evidence>
<keyword evidence="1" id="KW-0472">Membrane</keyword>
<feature type="domain" description="Glycosyltransferase 2-like" evidence="2">
    <location>
        <begin position="47"/>
        <end position="209"/>
    </location>
</feature>
<keyword evidence="1" id="KW-1133">Transmembrane helix</keyword>
<dbReference type="PANTHER" id="PTHR43685">
    <property type="entry name" value="GLYCOSYLTRANSFERASE"/>
    <property type="match status" value="1"/>
</dbReference>
<feature type="transmembrane region" description="Helical" evidence="1">
    <location>
        <begin position="528"/>
        <end position="544"/>
    </location>
</feature>
<feature type="transmembrane region" description="Helical" evidence="1">
    <location>
        <begin position="550"/>
        <end position="567"/>
    </location>
</feature>
<feature type="transmembrane region" description="Helical" evidence="1">
    <location>
        <begin position="396"/>
        <end position="414"/>
    </location>
</feature>
<dbReference type="PANTHER" id="PTHR43685:SF3">
    <property type="entry name" value="SLR2126 PROTEIN"/>
    <property type="match status" value="1"/>
</dbReference>
<name>A0A401Z5Q9_9ACTN</name>
<dbReference type="Pfam" id="PF00535">
    <property type="entry name" value="Glycos_transf_2"/>
    <property type="match status" value="1"/>
</dbReference>
<dbReference type="InterPro" id="IPR001173">
    <property type="entry name" value="Glyco_trans_2-like"/>
</dbReference>
<feature type="transmembrane region" description="Helical" evidence="1">
    <location>
        <begin position="359"/>
        <end position="376"/>
    </location>
</feature>
<feature type="transmembrane region" description="Helical" evidence="1">
    <location>
        <begin position="574"/>
        <end position="594"/>
    </location>
</feature>
<accession>A0A401Z5Q9</accession>
<feature type="transmembrane region" description="Helical" evidence="1">
    <location>
        <begin position="727"/>
        <end position="746"/>
    </location>
</feature>
<organism evidence="4 5">
    <name type="scientific">Embleya hyalina</name>
    <dbReference type="NCBI Taxonomy" id="516124"/>
    <lineage>
        <taxon>Bacteria</taxon>
        <taxon>Bacillati</taxon>
        <taxon>Actinomycetota</taxon>
        <taxon>Actinomycetes</taxon>
        <taxon>Kitasatosporales</taxon>
        <taxon>Streptomycetaceae</taxon>
        <taxon>Embleya</taxon>
    </lineage>
</organism>
<keyword evidence="5" id="KW-1185">Reference proteome</keyword>
<dbReference type="EMBL" id="BIFH01000057">
    <property type="protein sequence ID" value="GCE02105.1"/>
    <property type="molecule type" value="Genomic_DNA"/>
</dbReference>
<feature type="transmembrane region" description="Helical" evidence="1">
    <location>
        <begin position="320"/>
        <end position="338"/>
    </location>
</feature>
<dbReference type="InterPro" id="IPR029044">
    <property type="entry name" value="Nucleotide-diphossugar_trans"/>
</dbReference>
<gene>
    <name evidence="3" type="ORF">EHYA_09882</name>
    <name evidence="4" type="ORF">EHYA_09933</name>
</gene>
<evidence type="ECO:0000313" key="3">
    <source>
        <dbReference type="EMBL" id="GCE02105.1"/>
    </source>
</evidence>
<dbReference type="GO" id="GO:0016740">
    <property type="term" value="F:transferase activity"/>
    <property type="evidence" value="ECO:0007669"/>
    <property type="project" value="UniProtKB-KW"/>
</dbReference>
<evidence type="ECO:0000256" key="1">
    <source>
        <dbReference type="SAM" id="Phobius"/>
    </source>
</evidence>
<protein>
    <submittedName>
        <fullName evidence="4">Mycofactocin system glycosyltransferase</fullName>
    </submittedName>
</protein>
<feature type="transmembrane region" description="Helical" evidence="1">
    <location>
        <begin position="614"/>
        <end position="634"/>
    </location>
</feature>
<dbReference type="RefSeq" id="WP_218043272.1">
    <property type="nucleotide sequence ID" value="NZ_BIFH01000057.1"/>
</dbReference>
<feature type="transmembrane region" description="Helical" evidence="1">
    <location>
        <begin position="423"/>
        <end position="442"/>
    </location>
</feature>
<keyword evidence="1" id="KW-0812">Transmembrane</keyword>
<comment type="caution">
    <text evidence="4">The sequence shown here is derived from an EMBL/GenBank/DDBJ whole genome shotgun (WGS) entry which is preliminary data.</text>
</comment>
<dbReference type="Gene3D" id="3.90.550.10">
    <property type="entry name" value="Spore Coat Polysaccharide Biosynthesis Protein SpsA, Chain A"/>
    <property type="match status" value="1"/>
</dbReference>
<dbReference type="AlphaFoldDB" id="A0A401Z5Q9"/>
<evidence type="ECO:0000259" key="2">
    <source>
        <dbReference type="Pfam" id="PF00535"/>
    </source>
</evidence>
<sequence length="916" mass="99373">MTETPPRTRRLAWVAIRAERAAAARALVRARGAGPAVARTPPRPTLTVVVCAYTMDRWDDLTAALGSLRAQDEPPAEVILVADHCHELAARARAVFPDVTVLRNRGRRGLSGARNTGVEGARGDIVAFLDDDAVAEPDWTMRLLDGYADPNVLGVGGRIRPNWDTDRPTWFPAEFDWVVGCTYRGMPEQAAPVRNLIGANMSFRRGVLLDVGGFRTDLGRVGTRPLGGEETELCLRAAARHRGGVLGYEPAAVVRHRVPAARTTWRYFRARCWAEGLSKAAVGRHAGTDRALASERSYLASTIPRALVRPFAPEPRPPTATIPALVLGVLTTALGYAAGRARGLGRDPLPTPAALGFRAFGLLALPVAVVLWILAMRMPVAVDRMGGLGLLDVLPALYWCALAVLTLGFAVSLLDRTARSRRHALYTGALVTMLHATPAVLYEHLRYAWAWKHVEVVDQFLRTGRTLPDAGELAPYHQWPGFFSAAATAVRASGAPDALTMATWSPLAFDLLLIGPLVLLYRTLTRDRRIVWAAVWIYFATAWVGQDYFAPQTFAFVLYVTILALVLDRDRRPLATVGLCAPLVLAVVTAHQLTPPMLVVALGALACSRVHRPVALPLLGLTAVAVLGWDLTVARPFLFEQIGSSWAQFGDFESNAHAGMVNLGSAEPGQVLVARVDRALTAGVALLTAVAPIRCPRLRRSPAIPLVLAPLPLLAAGAYGGEIIFRVYLFALPAAAFLIAGWLAPLFGDRGRPRPRAVLLPVLFALLLTGFVFGYYGKERQNHFDDGEIAARQWLARVSAPGDLIVAASNNFPGAYADYEQQRHRWFAMETPALREAVVRDPVAGLSALADEYPGDTAYLFLTAGQRAECEQTGLLPAGTLGRIDHALSIAPRFTLLLRDRDAVIYRIDPRPGPVR</sequence>
<keyword evidence="4" id="KW-0808">Transferase</keyword>
<evidence type="ECO:0000313" key="5">
    <source>
        <dbReference type="Proteomes" id="UP000286931"/>
    </source>
</evidence>
<dbReference type="Proteomes" id="UP000286931">
    <property type="component" value="Unassembled WGS sequence"/>
</dbReference>
<reference evidence="4 5" key="1">
    <citation type="submission" date="2018-12" db="EMBL/GenBank/DDBJ databases">
        <title>Draft genome sequence of Embleya hyalina NBRC 13850T.</title>
        <authorList>
            <person name="Komaki H."/>
            <person name="Hosoyama A."/>
            <person name="Kimura A."/>
            <person name="Ichikawa N."/>
            <person name="Tamura T."/>
        </authorList>
    </citation>
    <scope>NUCLEOTIDE SEQUENCE [LARGE SCALE GENOMIC DNA]</scope>
    <source>
        <strain evidence="4 5">NBRC 13850</strain>
    </source>
</reference>
<proteinExistence type="predicted"/>
<feature type="transmembrane region" description="Helical" evidence="1">
    <location>
        <begin position="501"/>
        <end position="521"/>
    </location>
</feature>
<dbReference type="SUPFAM" id="SSF53448">
    <property type="entry name" value="Nucleotide-diphospho-sugar transferases"/>
    <property type="match status" value="1"/>
</dbReference>
<dbReference type="InterPro" id="IPR050834">
    <property type="entry name" value="Glycosyltransf_2"/>
</dbReference>